<reference evidence="1" key="1">
    <citation type="submission" date="2020-02" db="EMBL/GenBank/DDBJ databases">
        <title>Identification and distribution of gene clusters putatively required for synthesis of sphingolipid metabolism inhibitors in phylogenetically diverse species of the filamentous fungus Fusarium.</title>
        <authorList>
            <person name="Kim H.-S."/>
            <person name="Busman M."/>
            <person name="Brown D.W."/>
            <person name="Divon H."/>
            <person name="Uhlig S."/>
            <person name="Proctor R.H."/>
        </authorList>
    </citation>
    <scope>NUCLEOTIDE SEQUENCE [LARGE SCALE GENOMIC DNA]</scope>
    <source>
        <strain evidence="1">NRRL 39464</strain>
    </source>
</reference>
<feature type="non-terminal residue" evidence="1">
    <location>
        <position position="1"/>
    </location>
</feature>
<dbReference type="Proteomes" id="UP000558688">
    <property type="component" value="Unassembled WGS sequence"/>
</dbReference>
<dbReference type="AlphaFoldDB" id="A0A8H4ZUF9"/>
<organism evidence="1 2">
    <name type="scientific">Fusarium oxysporum</name>
    <name type="common">Fusarium vascular wilt</name>
    <dbReference type="NCBI Taxonomy" id="5507"/>
    <lineage>
        <taxon>Eukaryota</taxon>
        <taxon>Fungi</taxon>
        <taxon>Dikarya</taxon>
        <taxon>Ascomycota</taxon>
        <taxon>Pezizomycotina</taxon>
        <taxon>Sordariomycetes</taxon>
        <taxon>Hypocreomycetidae</taxon>
        <taxon>Hypocreales</taxon>
        <taxon>Nectriaceae</taxon>
        <taxon>Fusarium</taxon>
        <taxon>Fusarium oxysporum species complex</taxon>
    </lineage>
</organism>
<evidence type="ECO:0000313" key="1">
    <source>
        <dbReference type="EMBL" id="KAF5252406.1"/>
    </source>
</evidence>
<proteinExistence type="predicted"/>
<accession>A0A8H4ZUF9</accession>
<sequence length="105" mass="11009">MLTAKSRSVPVSGNGVLAFASVSDVPGKVIVDPGFGPELGLVVRFTKTEKRILISDDIDLGGEDELDIATSHGSLSCGDVGGCQPYRARLKSGGYIKKNILVAYL</sequence>
<dbReference type="EMBL" id="JAAFOW010003482">
    <property type="protein sequence ID" value="KAF5252406.1"/>
    <property type="molecule type" value="Genomic_DNA"/>
</dbReference>
<protein>
    <submittedName>
        <fullName evidence="1">Uncharacterized protein</fullName>
    </submittedName>
</protein>
<name>A0A8H4ZUF9_FUSOX</name>
<comment type="caution">
    <text evidence="1">The sequence shown here is derived from an EMBL/GenBank/DDBJ whole genome shotgun (WGS) entry which is preliminary data.</text>
</comment>
<gene>
    <name evidence="1" type="ORF">FOXYS1_14660</name>
</gene>
<evidence type="ECO:0000313" key="2">
    <source>
        <dbReference type="Proteomes" id="UP000558688"/>
    </source>
</evidence>